<evidence type="ECO:0000256" key="3">
    <source>
        <dbReference type="SAM" id="Phobius"/>
    </source>
</evidence>
<keyword evidence="3" id="KW-1133">Transmembrane helix</keyword>
<evidence type="ECO:0000313" key="5">
    <source>
        <dbReference type="Proteomes" id="UP000593626"/>
    </source>
</evidence>
<name>A0A7S8CBQ9_9BACI</name>
<dbReference type="EMBL" id="CP049742">
    <property type="protein sequence ID" value="QPC47065.1"/>
    <property type="molecule type" value="Genomic_DNA"/>
</dbReference>
<dbReference type="AlphaFoldDB" id="A0A7S8CBQ9"/>
<dbReference type="NCBIfam" id="TIGR02532">
    <property type="entry name" value="IV_pilin_GFxxxE"/>
    <property type="match status" value="1"/>
</dbReference>
<keyword evidence="5" id="KW-1185">Reference proteome</keyword>
<dbReference type="Pfam" id="PF07963">
    <property type="entry name" value="N_methyl"/>
    <property type="match status" value="1"/>
</dbReference>
<dbReference type="GO" id="GO:0030420">
    <property type="term" value="P:establishment of competence for transformation"/>
    <property type="evidence" value="ECO:0007669"/>
    <property type="project" value="UniProtKB-KW"/>
</dbReference>
<proteinExistence type="predicted"/>
<accession>A0A7S8CBQ9</accession>
<dbReference type="GO" id="GO:0009986">
    <property type="term" value="C:cell surface"/>
    <property type="evidence" value="ECO:0007669"/>
    <property type="project" value="UniProtKB-SubCell"/>
</dbReference>
<sequence length="189" mass="20685">MKIFDNRGVTLIELLITLTIVAILFPVMYGVLISGMKVYENITIDAKLREEADYVSSMIVNTLYANPFDTVEPCKNKENCLSFLSTTSLSGTSYGDNSEYTDITRKDANESGFPIEVAEPTSSIDINGSPVSLQAKYSGSTIELTSCNGEAITDPRTIDSCTEGVIQLRLVVQSKQNDHSVELVSQFGF</sequence>
<feature type="transmembrane region" description="Helical" evidence="3">
    <location>
        <begin position="12"/>
        <end position="32"/>
    </location>
</feature>
<protein>
    <submittedName>
        <fullName evidence="4">Prepilin-type N-terminal cleavage/methylation domain-containing protein</fullName>
    </submittedName>
</protein>
<dbReference type="Proteomes" id="UP000593626">
    <property type="component" value="Chromosome"/>
</dbReference>
<comment type="subcellular location">
    <subcellularLocation>
        <location evidence="1">Cell surface</location>
    </subcellularLocation>
</comment>
<reference evidence="4 5" key="1">
    <citation type="submission" date="2019-07" db="EMBL/GenBank/DDBJ databases">
        <title>Genome sequence of 2 isolates from Red Sea Mangroves.</title>
        <authorList>
            <person name="Sefrji F."/>
            <person name="Michoud G."/>
            <person name="Merlino G."/>
            <person name="Daffonchio D."/>
        </authorList>
    </citation>
    <scope>NUCLEOTIDE SEQUENCE [LARGE SCALE GENOMIC DNA]</scope>
    <source>
        <strain evidence="4 5">R1DC41</strain>
    </source>
</reference>
<keyword evidence="3" id="KW-0812">Transmembrane</keyword>
<dbReference type="InterPro" id="IPR012902">
    <property type="entry name" value="N_methyl_site"/>
</dbReference>
<evidence type="ECO:0000256" key="1">
    <source>
        <dbReference type="ARBA" id="ARBA00004241"/>
    </source>
</evidence>
<evidence type="ECO:0000256" key="2">
    <source>
        <dbReference type="ARBA" id="ARBA00023287"/>
    </source>
</evidence>
<organism evidence="4 5">
    <name type="scientific">Mangrovibacillus cuniculi</name>
    <dbReference type="NCBI Taxonomy" id="2593652"/>
    <lineage>
        <taxon>Bacteria</taxon>
        <taxon>Bacillati</taxon>
        <taxon>Bacillota</taxon>
        <taxon>Bacilli</taxon>
        <taxon>Bacillales</taxon>
        <taxon>Bacillaceae</taxon>
        <taxon>Mangrovibacillus</taxon>
    </lineage>
</organism>
<keyword evidence="3" id="KW-0472">Membrane</keyword>
<gene>
    <name evidence="4" type="ORF">G8O30_08845</name>
</gene>
<dbReference type="KEGG" id="mcui:G8O30_08845"/>
<dbReference type="RefSeq" id="WP_239671733.1">
    <property type="nucleotide sequence ID" value="NZ_CP049742.1"/>
</dbReference>
<keyword evidence="2" id="KW-0178">Competence</keyword>
<evidence type="ECO:0000313" key="4">
    <source>
        <dbReference type="EMBL" id="QPC47065.1"/>
    </source>
</evidence>